<proteinExistence type="predicted"/>
<accession>A0A6H0A0C2</accession>
<dbReference type="EMBL" id="MT075580">
    <property type="protein sequence ID" value="QIS31114.1"/>
    <property type="molecule type" value="Genomic_DNA"/>
</dbReference>
<sequence>MENKELEINGLSYTRSPFYFNENTHSTLKTYSNARKGRKAFKVEEIDFLEIYEMHPFYWNNLKGDSFCGHFMNIKEDFSDKEVLDELNNLKEKFRDDLKIISYLNAVEEELKKSTHKSKKDWILVFVDEEHVQNFINYIKQFSSFKFEELNFVEN</sequence>
<dbReference type="RefSeq" id="WP_031417228.1">
    <property type="nucleotide sequence ID" value="NZ_CP064071.1"/>
</dbReference>
<reference evidence="1" key="1">
    <citation type="submission" date="2020-02" db="EMBL/GenBank/DDBJ databases">
        <authorList>
            <person name="Hu X."/>
            <person name="Yuan Z."/>
            <person name="Cheng J."/>
            <person name="Geng P."/>
        </authorList>
    </citation>
    <scope>NUCLEOTIDE SEQUENCE</scope>
    <source>
        <strain evidence="1">SSII-1</strain>
        <plasmid evidence="1">pSSII-1</plasmid>
    </source>
</reference>
<protein>
    <submittedName>
        <fullName evidence="1">Uncharacterized protein</fullName>
    </submittedName>
</protein>
<geneLocation type="plasmid" evidence="1">
    <name>pSSII-1</name>
</geneLocation>
<name>A0A6H0A0C2_LYSSH</name>
<organism evidence="1">
    <name type="scientific">Lysinibacillus sphaericus</name>
    <name type="common">Bacillus sphaericus</name>
    <dbReference type="NCBI Taxonomy" id="1421"/>
    <lineage>
        <taxon>Bacteria</taxon>
        <taxon>Bacillati</taxon>
        <taxon>Bacillota</taxon>
        <taxon>Bacilli</taxon>
        <taxon>Bacillales</taxon>
        <taxon>Bacillaceae</taxon>
        <taxon>Lysinibacillus</taxon>
    </lineage>
</organism>
<keyword evidence="1" id="KW-0614">Plasmid</keyword>
<evidence type="ECO:0000313" key="1">
    <source>
        <dbReference type="EMBL" id="QIS31114.1"/>
    </source>
</evidence>
<dbReference type="AlphaFoldDB" id="A0A6H0A0C2"/>